<dbReference type="GeneID" id="19151717"/>
<feature type="non-terminal residue" evidence="1">
    <location>
        <position position="1"/>
    </location>
</feature>
<dbReference type="Proteomes" id="UP000053841">
    <property type="component" value="Unassembled WGS sequence"/>
</dbReference>
<dbReference type="HOGENOM" id="CLU_3129647_0_0_1"/>
<dbReference type="KEGG" id="bze:COCCADRAFT_84185"/>
<gene>
    <name evidence="1" type="ORF">COCCADRAFT_84185</name>
</gene>
<evidence type="ECO:0000313" key="2">
    <source>
        <dbReference type="Proteomes" id="UP000053841"/>
    </source>
</evidence>
<proteinExistence type="predicted"/>
<dbReference type="EMBL" id="KI964546">
    <property type="protein sequence ID" value="EUC37959.1"/>
    <property type="molecule type" value="Genomic_DNA"/>
</dbReference>
<accession>W6YRA8</accession>
<dbReference type="RefSeq" id="XP_007707740.1">
    <property type="nucleotide sequence ID" value="XM_007709550.1"/>
</dbReference>
<sequence>FTTMSLFWTAMSAADECHDASHPRGQVWWLLEGDGMRMSWRRGQIRCPCV</sequence>
<name>W6YRA8_COCC2</name>
<dbReference type="AlphaFoldDB" id="W6YRA8"/>
<organism evidence="1 2">
    <name type="scientific">Cochliobolus carbonum (strain 26-R-13)</name>
    <name type="common">Maize leaf spot fungus</name>
    <name type="synonym">Bipolaris zeicola</name>
    <dbReference type="NCBI Taxonomy" id="930089"/>
    <lineage>
        <taxon>Eukaryota</taxon>
        <taxon>Fungi</taxon>
        <taxon>Dikarya</taxon>
        <taxon>Ascomycota</taxon>
        <taxon>Pezizomycotina</taxon>
        <taxon>Dothideomycetes</taxon>
        <taxon>Pleosporomycetidae</taxon>
        <taxon>Pleosporales</taxon>
        <taxon>Pleosporineae</taxon>
        <taxon>Pleosporaceae</taxon>
        <taxon>Bipolaris</taxon>
    </lineage>
</organism>
<protein>
    <submittedName>
        <fullName evidence="1">Uncharacterized protein</fullName>
    </submittedName>
</protein>
<reference evidence="1 2" key="1">
    <citation type="journal article" date="2013" name="PLoS Genet.">
        <title>Comparative genome structure, secondary metabolite, and effector coding capacity across Cochliobolus pathogens.</title>
        <authorList>
            <person name="Condon B.J."/>
            <person name="Leng Y."/>
            <person name="Wu D."/>
            <person name="Bushley K.E."/>
            <person name="Ohm R.A."/>
            <person name="Otillar R."/>
            <person name="Martin J."/>
            <person name="Schackwitz W."/>
            <person name="Grimwood J."/>
            <person name="MohdZainudin N."/>
            <person name="Xue C."/>
            <person name="Wang R."/>
            <person name="Manning V.A."/>
            <person name="Dhillon B."/>
            <person name="Tu Z.J."/>
            <person name="Steffenson B.J."/>
            <person name="Salamov A."/>
            <person name="Sun H."/>
            <person name="Lowry S."/>
            <person name="LaButti K."/>
            <person name="Han J."/>
            <person name="Copeland A."/>
            <person name="Lindquist E."/>
            <person name="Barry K."/>
            <person name="Schmutz J."/>
            <person name="Baker S.E."/>
            <person name="Ciuffetti L.M."/>
            <person name="Grigoriev I.V."/>
            <person name="Zhong S."/>
            <person name="Turgeon B.G."/>
        </authorList>
    </citation>
    <scope>NUCLEOTIDE SEQUENCE [LARGE SCALE GENOMIC DNA]</scope>
    <source>
        <strain evidence="1 2">26-R-13</strain>
    </source>
</reference>
<keyword evidence="2" id="KW-1185">Reference proteome</keyword>
<evidence type="ECO:0000313" key="1">
    <source>
        <dbReference type="EMBL" id="EUC37959.1"/>
    </source>
</evidence>